<evidence type="ECO:0000313" key="7">
    <source>
        <dbReference type="EMBL" id="SCM70190.1"/>
    </source>
</evidence>
<dbReference type="Pfam" id="PF09989">
    <property type="entry name" value="DUF2229"/>
    <property type="match status" value="1"/>
</dbReference>
<evidence type="ECO:0000259" key="5">
    <source>
        <dbReference type="Pfam" id="PF01869"/>
    </source>
</evidence>
<evidence type="ECO:0000256" key="2">
    <source>
        <dbReference type="ARBA" id="ARBA00022723"/>
    </source>
</evidence>
<accession>A0A212KY42</accession>
<dbReference type="InterPro" id="IPR018709">
    <property type="entry name" value="CoA_activase_DUF2229"/>
</dbReference>
<organism evidence="7">
    <name type="scientific">uncultured Desulfovibrio sp</name>
    <dbReference type="NCBI Taxonomy" id="167968"/>
    <lineage>
        <taxon>Bacteria</taxon>
        <taxon>Pseudomonadati</taxon>
        <taxon>Thermodesulfobacteriota</taxon>
        <taxon>Desulfovibrionia</taxon>
        <taxon>Desulfovibrionales</taxon>
        <taxon>Desulfovibrionaceae</taxon>
        <taxon>Desulfovibrio</taxon>
        <taxon>environmental samples</taxon>
    </lineage>
</organism>
<protein>
    <submittedName>
        <fullName evidence="7">CoA-substrate-specific enzyme activase</fullName>
    </submittedName>
</protein>
<gene>
    <name evidence="7" type="ORF">KL86DES1_10244</name>
</gene>
<dbReference type="EMBL" id="FMJC01000001">
    <property type="protein sequence ID" value="SCM70190.1"/>
    <property type="molecule type" value="Genomic_DNA"/>
</dbReference>
<dbReference type="NCBIfam" id="TIGR00241">
    <property type="entry name" value="CoA_E_activ"/>
    <property type="match status" value="1"/>
</dbReference>
<dbReference type="InterPro" id="IPR002731">
    <property type="entry name" value="ATPase_BadF"/>
</dbReference>
<sequence length="1444" mass="157421">MSPHPAAFLGLDIGSTTVKLALLDTEGMVIETMYRRHGTAVRATLSALLDELAQKYPLLPVRCAITGSGALDLGQALSLPFEQELLATARAVSAAAPQTSVAVELGGEDAKLLYLGQDVELRMNESCAGGTGAFIDQMARLLSTDAQGLNELAAQHTTLYPIASRCGVFAKTDIVPLLNGGVAREDIAASIFQAVVEQTIGGLACGRPIEGTVAFLGGPLHFLPELKKLFIAALHLEDDEIACLPHAQCAAAHGAALCMKDRQGETPLVRLDELARQARNLACEALPPLTKALPRFFRDPAEYETFRKRHSDDRLPRCDLSKATGPLYLGLDLGSTTVKAALIDAQQRMLASCYVSNGGNPLQVLLPPLADMLEQIPPQAWLAGTAATGYGAQLAEAALKLDSVTVETLAHFKAARRIVPEVSYVIDIGGQDMKCLKAENGVIADVSLNEACSAGCGAFLESFALGLGMSMEEFVEAALYAEHPADLGSRCTVFMNSKVTQAQKEGMKAADIAAGLCYSVVRNALDKVLRIKNTDELGQHVVVQGGSFLNDALLCAMERTLGHSVHRPASSGLMGAYGAALTALEACPANEVRHFPLTAEALRNFEMRSRSFRCRDCGNNCLLTETRFSHGTRHFSGNRCDKFDNITGKKAAAGQNLYDWKRQRLFRYDPLPLERAPRGVLGIPRVLTVYSHYPFWFTLFTSLGFRVELSPPTSRALFARGLASVPSQSVCYPAKLAHGHVLSLVEKGISRIFMPCIPRESKEFEEMCDAFSCPVACGYPQVVRENLPELVNGKALMYAPFVNLNHTGSLVRNLCQEMDLPRGEVRAAVRVARQEQENYLRELRDEAEKLYAATRRQGGTLVVLAGRPYHADPQVHHGLPDFIASLGATVISEDALPRHWLRKIPVPGLRVRNQWTYPARLYRAASWAAQGEHGKCRVELVQLTSFGCGLDAITSDQIRELLHQHGKLYTLIKMDEGNALASARIRIRSLLAVAEGRGKGMQTAIPPATAPVFSKKDARSHLILVPQMAPLHFPLITEGIVGSGHMVKLLPTVTSEAISMGQAYVNNDACYPAIVAIGQLLHALQSGAHDPQRTALLLSQTCGPCRASNYPALLRKALLECGFSSVPVLTMSTSRVDSHPGFSPSRAMLHKMVLGMLAGDMLQRLSLHTQTYERRAGDTAERVDHWLRILAPIVRHGDDLAFRRSMERLVRDFEQIGCDVDHRPRVAVVGEILLTYHPDANRHIVDIIRQEGGEPLLPDITNFMLYCLRDSIYDWQRQGGSALGALGSTLAIKKVENLRKSMREALARSPLADRVMPVAHLDTLARMGESMLSLGNAAGEGWLLPAEMLEFLNHGAKDILCLQPFGCLPNHVVGRGAFKTVRRAAPQANIMAIDYDPGSSEANQLNRIRLFMAIARDMARQQGFLRLGDLQDQSDFAKKLCGVR</sequence>
<keyword evidence="2" id="KW-0479">Metal-binding</keyword>
<evidence type="ECO:0000256" key="1">
    <source>
        <dbReference type="ARBA" id="ARBA00001966"/>
    </source>
</evidence>
<dbReference type="PANTHER" id="PTHR32329:SF4">
    <property type="entry name" value="ACTIVATOR OF 2-HYDROXYACYL-COA DEHYDRATASE"/>
    <property type="match status" value="1"/>
</dbReference>
<keyword evidence="3" id="KW-0408">Iron</keyword>
<dbReference type="InterPro" id="IPR043129">
    <property type="entry name" value="ATPase_NBD"/>
</dbReference>
<dbReference type="CDD" id="cd24035">
    <property type="entry name" value="ASKHA_NBD_O66634-like_rpt2"/>
    <property type="match status" value="1"/>
</dbReference>
<dbReference type="Gene3D" id="3.30.420.40">
    <property type="match status" value="4"/>
</dbReference>
<feature type="domain" description="DUF2229" evidence="6">
    <location>
        <begin position="681"/>
        <end position="896"/>
    </location>
</feature>
<dbReference type="InterPro" id="IPR008275">
    <property type="entry name" value="CoA_E_activase_dom"/>
</dbReference>
<evidence type="ECO:0000256" key="3">
    <source>
        <dbReference type="ARBA" id="ARBA00023004"/>
    </source>
</evidence>
<dbReference type="RefSeq" id="WP_179979178.1">
    <property type="nucleotide sequence ID" value="NZ_LT608333.1"/>
</dbReference>
<proteinExistence type="predicted"/>
<dbReference type="CDD" id="cd24034">
    <property type="entry name" value="ASKHA_NBD_O66634-like_rpt1"/>
    <property type="match status" value="1"/>
</dbReference>
<feature type="domain" description="ATPase BadF/BadG/BcrA/BcrD type" evidence="5">
    <location>
        <begin position="329"/>
        <end position="583"/>
    </location>
</feature>
<dbReference type="SUPFAM" id="SSF53067">
    <property type="entry name" value="Actin-like ATPase domain"/>
    <property type="match status" value="2"/>
</dbReference>
<comment type="cofactor">
    <cofactor evidence="1">
        <name>[4Fe-4S] cluster</name>
        <dbReference type="ChEBI" id="CHEBI:49883"/>
    </cofactor>
</comment>
<evidence type="ECO:0000259" key="6">
    <source>
        <dbReference type="Pfam" id="PF09989"/>
    </source>
</evidence>
<dbReference type="GO" id="GO:0046872">
    <property type="term" value="F:metal ion binding"/>
    <property type="evidence" value="ECO:0007669"/>
    <property type="project" value="UniProtKB-KW"/>
</dbReference>
<dbReference type="InterPro" id="IPR051805">
    <property type="entry name" value="Dehydratase_Activator_Redct"/>
</dbReference>
<reference evidence="7" key="1">
    <citation type="submission" date="2016-08" db="EMBL/GenBank/DDBJ databases">
        <authorList>
            <person name="Seilhamer J.J."/>
        </authorList>
    </citation>
    <scope>NUCLEOTIDE SEQUENCE</scope>
    <source>
        <strain evidence="7">86-1</strain>
    </source>
</reference>
<keyword evidence="4" id="KW-0411">Iron-sulfur</keyword>
<dbReference type="PANTHER" id="PTHR32329">
    <property type="entry name" value="BIFUNCTIONAL PROTEIN [INCLUDES 2-HYDROXYACYL-COA DEHYDRATASE (N-TER) AND ITS ACTIVATOR DOMAIN (C_TERM)-RELATED"/>
    <property type="match status" value="1"/>
</dbReference>
<name>A0A212KY42_9BACT</name>
<dbReference type="Pfam" id="PF01869">
    <property type="entry name" value="BcrAD_BadFG"/>
    <property type="match status" value="2"/>
</dbReference>
<feature type="domain" description="ATPase BadF/BadG/BcrA/BcrD type" evidence="5">
    <location>
        <begin position="9"/>
        <end position="257"/>
    </location>
</feature>
<dbReference type="GO" id="GO:0051536">
    <property type="term" value="F:iron-sulfur cluster binding"/>
    <property type="evidence" value="ECO:0007669"/>
    <property type="project" value="UniProtKB-KW"/>
</dbReference>
<evidence type="ECO:0000256" key="4">
    <source>
        <dbReference type="ARBA" id="ARBA00023014"/>
    </source>
</evidence>